<sequence>MSSDSEISIDKPFEGNDGDCVHESDENRQTNLNLHEVVDSEETIAQPSTSKGCQYQLKCFEMIGPKGWQKTLDNFYGLSSKDIQDAYLYGLIKKKSVARQRPRFGEGYPKSASYEYVVL</sequence>
<keyword evidence="3" id="KW-1185">Reference proteome</keyword>
<evidence type="ECO:0000313" key="3">
    <source>
        <dbReference type="Proteomes" id="UP000801492"/>
    </source>
</evidence>
<evidence type="ECO:0000256" key="1">
    <source>
        <dbReference type="SAM" id="MobiDB-lite"/>
    </source>
</evidence>
<accession>A0A8K0G5T1</accession>
<protein>
    <submittedName>
        <fullName evidence="2">Uncharacterized protein</fullName>
    </submittedName>
</protein>
<dbReference type="AlphaFoldDB" id="A0A8K0G5T1"/>
<organism evidence="2 3">
    <name type="scientific">Ignelater luminosus</name>
    <name type="common">Cucubano</name>
    <name type="synonym">Pyrophorus luminosus</name>
    <dbReference type="NCBI Taxonomy" id="2038154"/>
    <lineage>
        <taxon>Eukaryota</taxon>
        <taxon>Metazoa</taxon>
        <taxon>Ecdysozoa</taxon>
        <taxon>Arthropoda</taxon>
        <taxon>Hexapoda</taxon>
        <taxon>Insecta</taxon>
        <taxon>Pterygota</taxon>
        <taxon>Neoptera</taxon>
        <taxon>Endopterygota</taxon>
        <taxon>Coleoptera</taxon>
        <taxon>Polyphaga</taxon>
        <taxon>Elateriformia</taxon>
        <taxon>Elateroidea</taxon>
        <taxon>Elateridae</taxon>
        <taxon>Agrypninae</taxon>
        <taxon>Pyrophorini</taxon>
        <taxon>Ignelater</taxon>
    </lineage>
</organism>
<feature type="compositionally biased region" description="Basic and acidic residues" evidence="1">
    <location>
        <begin position="8"/>
        <end position="28"/>
    </location>
</feature>
<comment type="caution">
    <text evidence="2">The sequence shown here is derived from an EMBL/GenBank/DDBJ whole genome shotgun (WGS) entry which is preliminary data.</text>
</comment>
<dbReference type="Proteomes" id="UP000801492">
    <property type="component" value="Unassembled WGS sequence"/>
</dbReference>
<name>A0A8K0G5T1_IGNLU</name>
<reference evidence="2" key="1">
    <citation type="submission" date="2019-08" db="EMBL/GenBank/DDBJ databases">
        <title>The genome of the North American firefly Photinus pyralis.</title>
        <authorList>
            <consortium name="Photinus pyralis genome working group"/>
            <person name="Fallon T.R."/>
            <person name="Sander Lower S.E."/>
            <person name="Weng J.-K."/>
        </authorList>
    </citation>
    <scope>NUCLEOTIDE SEQUENCE</scope>
    <source>
        <strain evidence="2">TRF0915ILg1</strain>
        <tissue evidence="2">Whole body</tissue>
    </source>
</reference>
<feature type="region of interest" description="Disordered" evidence="1">
    <location>
        <begin position="1"/>
        <end position="29"/>
    </location>
</feature>
<dbReference type="OrthoDB" id="6349457at2759"/>
<proteinExistence type="predicted"/>
<gene>
    <name evidence="2" type="ORF">ILUMI_13463</name>
</gene>
<dbReference type="EMBL" id="VTPC01008569">
    <property type="protein sequence ID" value="KAF2892710.1"/>
    <property type="molecule type" value="Genomic_DNA"/>
</dbReference>
<evidence type="ECO:0000313" key="2">
    <source>
        <dbReference type="EMBL" id="KAF2892710.1"/>
    </source>
</evidence>